<comment type="caution">
    <text evidence="1">The sequence shown here is derived from an EMBL/GenBank/DDBJ whole genome shotgun (WGS) entry which is preliminary data.</text>
</comment>
<proteinExistence type="predicted"/>
<gene>
    <name evidence="1" type="ORF">IHE45_03G075800</name>
</gene>
<reference evidence="2" key="1">
    <citation type="journal article" date="2022" name="Nat. Commun.">
        <title>Chromosome evolution and the genetic basis of agronomically important traits in greater yam.</title>
        <authorList>
            <person name="Bredeson J.V."/>
            <person name="Lyons J.B."/>
            <person name="Oniyinde I.O."/>
            <person name="Okereke N.R."/>
            <person name="Kolade O."/>
            <person name="Nnabue I."/>
            <person name="Nwadili C.O."/>
            <person name="Hribova E."/>
            <person name="Parker M."/>
            <person name="Nwogha J."/>
            <person name="Shu S."/>
            <person name="Carlson J."/>
            <person name="Kariba R."/>
            <person name="Muthemba S."/>
            <person name="Knop K."/>
            <person name="Barton G.J."/>
            <person name="Sherwood A.V."/>
            <person name="Lopez-Montes A."/>
            <person name="Asiedu R."/>
            <person name="Jamnadass R."/>
            <person name="Muchugi A."/>
            <person name="Goodstein D."/>
            <person name="Egesi C.N."/>
            <person name="Featherston J."/>
            <person name="Asfaw A."/>
            <person name="Simpson G.G."/>
            <person name="Dolezel J."/>
            <person name="Hendre P.S."/>
            <person name="Van Deynze A."/>
            <person name="Kumar P.L."/>
            <person name="Obidiegwu J.E."/>
            <person name="Bhattacharjee R."/>
            <person name="Rokhsar D.S."/>
        </authorList>
    </citation>
    <scope>NUCLEOTIDE SEQUENCE [LARGE SCALE GENOMIC DNA]</scope>
    <source>
        <strain evidence="2">cv. TDa95/00328</strain>
    </source>
</reference>
<name>A0ACB7WMI7_DIOAL</name>
<evidence type="ECO:0000313" key="1">
    <source>
        <dbReference type="EMBL" id="KAH7689119.1"/>
    </source>
</evidence>
<dbReference type="Proteomes" id="UP000827976">
    <property type="component" value="Chromosome 3"/>
</dbReference>
<organism evidence="1 2">
    <name type="scientific">Dioscorea alata</name>
    <name type="common">Purple yam</name>
    <dbReference type="NCBI Taxonomy" id="55571"/>
    <lineage>
        <taxon>Eukaryota</taxon>
        <taxon>Viridiplantae</taxon>
        <taxon>Streptophyta</taxon>
        <taxon>Embryophyta</taxon>
        <taxon>Tracheophyta</taxon>
        <taxon>Spermatophyta</taxon>
        <taxon>Magnoliopsida</taxon>
        <taxon>Liliopsida</taxon>
        <taxon>Dioscoreales</taxon>
        <taxon>Dioscoreaceae</taxon>
        <taxon>Dioscorea</taxon>
    </lineage>
</organism>
<evidence type="ECO:0000313" key="2">
    <source>
        <dbReference type="Proteomes" id="UP000827976"/>
    </source>
</evidence>
<sequence>MPKLKLKCMKMVVSDSTTNNAPNNGNGGDTSVGARLSNTCNSNQSAPLGSNRSAPTLQVAPHCSVPSSSADSNHNEQDANQNNSTRLENIPAVNEAENLNTVDTNGQQKKRGRTTLKDLWSLPPEERIVVSANQLGQPIGPEAQLLAGFLSMLARTGQQIGLHYESWHKVPKSLKDELFKFIELRFALGISKEYVLKSLGKKWRDYKHDLKKRHFKREDGLQANKDKHPNATIRWQWEQLVDFWYSNKGEDSERLGVASRKQQKYTHTSGLKSFARKEKEMEVNSGRKVGRLEFFKATHTKKDGSHMNVETEQIMDKANEKLAECETVDEDMQMVETQILTEVIGK</sequence>
<protein>
    <submittedName>
        <fullName evidence="1">Transposase Ptta/En/Spm plant protein</fullName>
    </submittedName>
</protein>
<dbReference type="EMBL" id="CM037013">
    <property type="protein sequence ID" value="KAH7689119.1"/>
    <property type="molecule type" value="Genomic_DNA"/>
</dbReference>
<accession>A0ACB7WMI7</accession>
<keyword evidence="2" id="KW-1185">Reference proteome</keyword>